<keyword evidence="3" id="KW-1185">Reference proteome</keyword>
<evidence type="ECO:0000256" key="1">
    <source>
        <dbReference type="SAM" id="Phobius"/>
    </source>
</evidence>
<evidence type="ECO:0000313" key="2">
    <source>
        <dbReference type="EMBL" id="SLN16209.1"/>
    </source>
</evidence>
<dbReference type="Pfam" id="PF11014">
    <property type="entry name" value="DUF2852"/>
    <property type="match status" value="1"/>
</dbReference>
<organism evidence="2 3">
    <name type="scientific">Palleronia marisminoris</name>
    <dbReference type="NCBI Taxonomy" id="315423"/>
    <lineage>
        <taxon>Bacteria</taxon>
        <taxon>Pseudomonadati</taxon>
        <taxon>Pseudomonadota</taxon>
        <taxon>Alphaproteobacteria</taxon>
        <taxon>Rhodobacterales</taxon>
        <taxon>Roseobacteraceae</taxon>
        <taxon>Palleronia</taxon>
    </lineage>
</organism>
<keyword evidence="1" id="KW-0472">Membrane</keyword>
<proteinExistence type="predicted"/>
<sequence>MTSFADTPVQRQNPLIRVEGWLDRRGRAGWIAAMVLGFVFVWPAGLALLAYMLWANKFSLSGKGCGMSRRMSFRQQTTGNAAFDAYRAETIRRLEEEQAAFEGFLKRLREARDKAEFDQFMAEQGKSKSDEDKDAA</sequence>
<dbReference type="RefSeq" id="WP_085852394.1">
    <property type="nucleotide sequence ID" value="NZ_FOPF01000001.1"/>
</dbReference>
<accession>A0A1Y5RFB9</accession>
<keyword evidence="1" id="KW-1133">Transmembrane helix</keyword>
<dbReference type="InterPro" id="IPR021273">
    <property type="entry name" value="DUF2852"/>
</dbReference>
<gene>
    <name evidence="2" type="ORF">PAM7066_00364</name>
</gene>
<dbReference type="STRING" id="315423.SAMN04488020_101364"/>
<dbReference type="Proteomes" id="UP000193870">
    <property type="component" value="Unassembled WGS sequence"/>
</dbReference>
<evidence type="ECO:0000313" key="3">
    <source>
        <dbReference type="Proteomes" id="UP000193870"/>
    </source>
</evidence>
<reference evidence="2 3" key="1">
    <citation type="submission" date="2017-03" db="EMBL/GenBank/DDBJ databases">
        <authorList>
            <person name="Afonso C.L."/>
            <person name="Miller P.J."/>
            <person name="Scott M.A."/>
            <person name="Spackman E."/>
            <person name="Goraichik I."/>
            <person name="Dimitrov K.M."/>
            <person name="Suarez D.L."/>
            <person name="Swayne D.E."/>
        </authorList>
    </citation>
    <scope>NUCLEOTIDE SEQUENCE [LARGE SCALE GENOMIC DNA]</scope>
    <source>
        <strain evidence="2 3">CECT 7066</strain>
    </source>
</reference>
<feature type="transmembrane region" description="Helical" evidence="1">
    <location>
        <begin position="30"/>
        <end position="54"/>
    </location>
</feature>
<evidence type="ECO:0008006" key="4">
    <source>
        <dbReference type="Google" id="ProtNLM"/>
    </source>
</evidence>
<dbReference type="AlphaFoldDB" id="A0A1Y5RFB9"/>
<dbReference type="OrthoDB" id="9806878at2"/>
<protein>
    <recommendedName>
        <fullName evidence="4">DUF2852 domain-containing protein</fullName>
    </recommendedName>
</protein>
<keyword evidence="1" id="KW-0812">Transmembrane</keyword>
<dbReference type="EMBL" id="FWFV01000001">
    <property type="protein sequence ID" value="SLN16209.1"/>
    <property type="molecule type" value="Genomic_DNA"/>
</dbReference>
<name>A0A1Y5RFB9_9RHOB</name>